<evidence type="ECO:0000313" key="2">
    <source>
        <dbReference type="Proteomes" id="UP001519288"/>
    </source>
</evidence>
<protein>
    <submittedName>
        <fullName evidence="1">Acetylornithine deacetylase</fullName>
        <ecNumber evidence="1">3.5.1.16</ecNumber>
    </submittedName>
</protein>
<dbReference type="SUPFAM" id="SSF53187">
    <property type="entry name" value="Zn-dependent exopeptidases"/>
    <property type="match status" value="1"/>
</dbReference>
<name>A0ABS4JEZ0_9BACL</name>
<keyword evidence="2" id="KW-1185">Reference proteome</keyword>
<dbReference type="Proteomes" id="UP001519288">
    <property type="component" value="Unassembled WGS sequence"/>
</dbReference>
<dbReference type="EC" id="3.5.1.16" evidence="1"/>
<gene>
    <name evidence="1" type="ORF">J2Z69_001282</name>
</gene>
<comment type="caution">
    <text evidence="1">The sequence shown here is derived from an EMBL/GenBank/DDBJ whole genome shotgun (WGS) entry which is preliminary data.</text>
</comment>
<proteinExistence type="predicted"/>
<sequence length="439" mass="48046">MKTLFTSAHSDLLIKLIQINTISPMETGLISEIAKAQELYAAFALETLGCEIAYYAAPQPEQLDQQGMPLNVTERAAEMGDMFWSSQPNLVLRIGPPRSPEQTLMFNFHMDTVDGDLPVIWDGQKFMGRGAVDMKGPGVALLAGIQAAIEAEPDLFNNYTLLIQCVSGEEGGAMGVYGSKLLAEEGWIGDLNLFAEPSDGVFFDQSTSAMTARIDVMGQDATDDAPHMGHNATLLLSYLAERMFAKVAPAIEEAGGKMCLSGIHTGHMHNKVYGSGRLLMNFAYPSNECGYLIKELVDSVIPELIAQFTEQYRNVAFARSTAASASEICTLTWVKQGLPVLNNRHSGYESLLSSLGWVRNPESHLHQAFTCDAMWAQRSGNYTVVFGPGGLGTHGAHAEDEYISLAELEEYAVRIRDLLLAISKHKTYKSGWDVVQEYV</sequence>
<dbReference type="Gene3D" id="3.40.630.10">
    <property type="entry name" value="Zn peptidases"/>
    <property type="match status" value="2"/>
</dbReference>
<evidence type="ECO:0000313" key="1">
    <source>
        <dbReference type="EMBL" id="MBP2000263.1"/>
    </source>
</evidence>
<dbReference type="RefSeq" id="WP_209860133.1">
    <property type="nucleotide sequence ID" value="NZ_JAGGLD010000001.1"/>
</dbReference>
<dbReference type="InterPro" id="IPR002933">
    <property type="entry name" value="Peptidase_M20"/>
</dbReference>
<accession>A0ABS4JEZ0</accession>
<dbReference type="InterPro" id="IPR050072">
    <property type="entry name" value="Peptidase_M20A"/>
</dbReference>
<dbReference type="EMBL" id="JAGGLD010000001">
    <property type="protein sequence ID" value="MBP2000263.1"/>
    <property type="molecule type" value="Genomic_DNA"/>
</dbReference>
<reference evidence="1 2" key="1">
    <citation type="submission" date="2021-03" db="EMBL/GenBank/DDBJ databases">
        <title>Genomic Encyclopedia of Type Strains, Phase IV (KMG-IV): sequencing the most valuable type-strain genomes for metagenomic binning, comparative biology and taxonomic classification.</title>
        <authorList>
            <person name="Goeker M."/>
        </authorList>
    </citation>
    <scope>NUCLEOTIDE SEQUENCE [LARGE SCALE GENOMIC DNA]</scope>
    <source>
        <strain evidence="1 2">DSM 26806</strain>
    </source>
</reference>
<keyword evidence="1" id="KW-0378">Hydrolase</keyword>
<dbReference type="Pfam" id="PF01546">
    <property type="entry name" value="Peptidase_M20"/>
    <property type="match status" value="1"/>
</dbReference>
<dbReference type="GO" id="GO:0008777">
    <property type="term" value="F:acetylornithine deacetylase activity"/>
    <property type="evidence" value="ECO:0007669"/>
    <property type="project" value="UniProtKB-EC"/>
</dbReference>
<organism evidence="1 2">
    <name type="scientific">Paenibacillus shirakamiensis</name>
    <dbReference type="NCBI Taxonomy" id="1265935"/>
    <lineage>
        <taxon>Bacteria</taxon>
        <taxon>Bacillati</taxon>
        <taxon>Bacillota</taxon>
        <taxon>Bacilli</taxon>
        <taxon>Bacillales</taxon>
        <taxon>Paenibacillaceae</taxon>
        <taxon>Paenibacillus</taxon>
    </lineage>
</organism>
<dbReference type="PANTHER" id="PTHR43808">
    <property type="entry name" value="ACETYLORNITHINE DEACETYLASE"/>
    <property type="match status" value="1"/>
</dbReference>